<feature type="compositionally biased region" description="Basic residues" evidence="3">
    <location>
        <begin position="1"/>
        <end position="14"/>
    </location>
</feature>
<dbReference type="EMBL" id="CAJHUB010000788">
    <property type="protein sequence ID" value="CAD7694107.1"/>
    <property type="molecule type" value="Genomic_DNA"/>
</dbReference>
<protein>
    <submittedName>
        <fullName evidence="4">(raccoon dog) hypothetical protein</fullName>
    </submittedName>
</protein>
<feature type="region of interest" description="Disordered" evidence="3">
    <location>
        <begin position="1"/>
        <end position="54"/>
    </location>
</feature>
<keyword evidence="5" id="KW-1185">Reference proteome</keyword>
<gene>
    <name evidence="4" type="ORF">NYPRO_LOCUS26899</name>
</gene>
<dbReference type="GO" id="GO:0080008">
    <property type="term" value="C:Cul4-RING E3 ubiquitin ligase complex"/>
    <property type="evidence" value="ECO:0007669"/>
    <property type="project" value="TreeGrafter"/>
</dbReference>
<keyword evidence="1" id="KW-0853">WD repeat</keyword>
<dbReference type="SUPFAM" id="SSF50978">
    <property type="entry name" value="WD40 repeat-like"/>
    <property type="match status" value="1"/>
</dbReference>
<dbReference type="PANTHER" id="PTHR44472:SF1">
    <property type="entry name" value="DDB1 AND CUL4 ASSOCIATED FACTOR 4"/>
    <property type="match status" value="1"/>
</dbReference>
<dbReference type="PANTHER" id="PTHR44472">
    <property type="entry name" value="DDB1- AND CUL4-ASSOCIATED FACTOR 4-RELATED"/>
    <property type="match status" value="1"/>
</dbReference>
<evidence type="ECO:0000256" key="3">
    <source>
        <dbReference type="SAM" id="MobiDB-lite"/>
    </source>
</evidence>
<dbReference type="Proteomes" id="UP000645828">
    <property type="component" value="Unassembled WGS sequence"/>
</dbReference>
<evidence type="ECO:0000313" key="5">
    <source>
        <dbReference type="Proteomes" id="UP000645828"/>
    </source>
</evidence>
<feature type="compositionally biased region" description="Low complexity" evidence="3">
    <location>
        <begin position="40"/>
        <end position="50"/>
    </location>
</feature>
<proteinExistence type="predicted"/>
<dbReference type="InterPro" id="IPR036322">
    <property type="entry name" value="WD40_repeat_dom_sf"/>
</dbReference>
<feature type="region of interest" description="Disordered" evidence="3">
    <location>
        <begin position="186"/>
        <end position="207"/>
    </location>
</feature>
<dbReference type="Pfam" id="PF23761">
    <property type="entry name" value="Beta-prop_DCAF4"/>
    <property type="match status" value="1"/>
</dbReference>
<comment type="caution">
    <text evidence="4">The sequence shown here is derived from an EMBL/GenBank/DDBJ whole genome shotgun (WGS) entry which is preliminary data.</text>
</comment>
<organism evidence="4 5">
    <name type="scientific">Nyctereutes procyonoides</name>
    <name type="common">Raccoon dog</name>
    <name type="synonym">Canis procyonoides</name>
    <dbReference type="NCBI Taxonomy" id="34880"/>
    <lineage>
        <taxon>Eukaryota</taxon>
        <taxon>Metazoa</taxon>
        <taxon>Chordata</taxon>
        <taxon>Craniata</taxon>
        <taxon>Vertebrata</taxon>
        <taxon>Euteleostomi</taxon>
        <taxon>Mammalia</taxon>
        <taxon>Eutheria</taxon>
        <taxon>Laurasiatheria</taxon>
        <taxon>Carnivora</taxon>
        <taxon>Caniformia</taxon>
        <taxon>Canidae</taxon>
        <taxon>Nyctereutes</taxon>
    </lineage>
</organism>
<reference evidence="4" key="1">
    <citation type="submission" date="2020-12" db="EMBL/GenBank/DDBJ databases">
        <authorList>
            <consortium name="Molecular Ecology Group"/>
        </authorList>
    </citation>
    <scope>NUCLEOTIDE SEQUENCE</scope>
    <source>
        <strain evidence="4">TBG_1078</strain>
    </source>
</reference>
<evidence type="ECO:0000256" key="1">
    <source>
        <dbReference type="ARBA" id="ARBA00022574"/>
    </source>
</evidence>
<keyword evidence="2" id="KW-0677">Repeat</keyword>
<dbReference type="InterPro" id="IPR052254">
    <property type="entry name" value="CUL4-DDB1_E3_ligase_receptor"/>
</dbReference>
<name>A0A811ZZM2_NYCPR</name>
<sequence length="425" mass="46112">MHKNNPRNRRRGRGHGPGPQEAPGLCCHGRRWAAMGGDGSPSAASSAAADPPEKRHFRLLPRHMRRPRAKESIRQAEVGETARAGFNAYSLLQKSKLGLPDVPSYCRLAPARRWMRLADPSAWASGLASSRRMPTATDVKVGGSKCGAVGLRGPKTPSPRVRARESLYCTCTAPVLHLVTRRAPGCATRSRRRRSSAAARGPDRRALQRPQPWRLPLCVVPEHSGNNRFSTGWSPRVLVTNVVAGHWQAPGTAVVSWPSGPLSRLLCCLTAVVPGRPLPLICVAEISARAEGRPPTHDPAVTSVQMLQEEENLTASDMAATTKLWDLRPTKCVKQHEGHVNEYACLPLRGYPRIWSFHDACLLRATSSPHPASKADIPSVACSSRLWGFPGAPGCSRLSSRTVTVSPTPNSTGYSLYGCGFDLRE</sequence>
<evidence type="ECO:0000256" key="2">
    <source>
        <dbReference type="ARBA" id="ARBA00022737"/>
    </source>
</evidence>
<accession>A0A811ZZM2</accession>
<dbReference type="AlphaFoldDB" id="A0A811ZZM2"/>
<evidence type="ECO:0000313" key="4">
    <source>
        <dbReference type="EMBL" id="CAD7694107.1"/>
    </source>
</evidence>